<feature type="domain" description="Cytochrome c" evidence="5">
    <location>
        <begin position="17"/>
        <end position="100"/>
    </location>
</feature>
<evidence type="ECO:0000256" key="4">
    <source>
        <dbReference type="PROSITE-ProRule" id="PRU00433"/>
    </source>
</evidence>
<dbReference type="Gene3D" id="1.10.760.10">
    <property type="entry name" value="Cytochrome c-like domain"/>
    <property type="match status" value="1"/>
</dbReference>
<keyword evidence="3 4" id="KW-0408">Iron</keyword>
<dbReference type="RefSeq" id="WP_373655855.1">
    <property type="nucleotide sequence ID" value="NZ_JBGUAW010000006.1"/>
</dbReference>
<comment type="caution">
    <text evidence="6">The sequence shown here is derived from an EMBL/GenBank/DDBJ whole genome shotgun (WGS) entry which is preliminary data.</text>
</comment>
<dbReference type="Proteomes" id="UP001575181">
    <property type="component" value="Unassembled WGS sequence"/>
</dbReference>
<sequence length="115" mass="12645">MNEACREGDPRNCKVDLDTYIGWRTFNAFCSRCHGEGAVGSSVAPNVMTRIENKNITYADFVQVVSTGTEGSVGVMPAFGQNPNVNDKFGKIWSYLQARKDGVLPMGRPGKLRNQ</sequence>
<proteinExistence type="predicted"/>
<evidence type="ECO:0000313" key="6">
    <source>
        <dbReference type="EMBL" id="MFA9461067.1"/>
    </source>
</evidence>
<protein>
    <submittedName>
        <fullName evidence="6">Cytochrome c</fullName>
    </submittedName>
</protein>
<evidence type="ECO:0000259" key="5">
    <source>
        <dbReference type="PROSITE" id="PS51007"/>
    </source>
</evidence>
<dbReference type="InterPro" id="IPR036909">
    <property type="entry name" value="Cyt_c-like_dom_sf"/>
</dbReference>
<keyword evidence="2 4" id="KW-0479">Metal-binding</keyword>
<dbReference type="EMBL" id="JBGUAW010000006">
    <property type="protein sequence ID" value="MFA9461067.1"/>
    <property type="molecule type" value="Genomic_DNA"/>
</dbReference>
<organism evidence="6 7">
    <name type="scientific">Thiohalorhabdus methylotrophus</name>
    <dbReference type="NCBI Taxonomy" id="3242694"/>
    <lineage>
        <taxon>Bacteria</taxon>
        <taxon>Pseudomonadati</taxon>
        <taxon>Pseudomonadota</taxon>
        <taxon>Gammaproteobacteria</taxon>
        <taxon>Thiohalorhabdales</taxon>
        <taxon>Thiohalorhabdaceae</taxon>
        <taxon>Thiohalorhabdus</taxon>
    </lineage>
</organism>
<keyword evidence="7" id="KW-1185">Reference proteome</keyword>
<evidence type="ECO:0000256" key="3">
    <source>
        <dbReference type="ARBA" id="ARBA00023004"/>
    </source>
</evidence>
<evidence type="ECO:0000256" key="1">
    <source>
        <dbReference type="ARBA" id="ARBA00022617"/>
    </source>
</evidence>
<dbReference type="InterPro" id="IPR009056">
    <property type="entry name" value="Cyt_c-like_dom"/>
</dbReference>
<evidence type="ECO:0000313" key="7">
    <source>
        <dbReference type="Proteomes" id="UP001575181"/>
    </source>
</evidence>
<reference evidence="6 7" key="1">
    <citation type="submission" date="2024-08" db="EMBL/GenBank/DDBJ databases">
        <title>Whole-genome sequencing of halo(alkali)philic microorganisms from hypersaline lakes.</title>
        <authorList>
            <person name="Sorokin D.Y."/>
            <person name="Merkel A.Y."/>
            <person name="Messina E."/>
            <person name="Yakimov M."/>
        </authorList>
    </citation>
    <scope>NUCLEOTIDE SEQUENCE [LARGE SCALE GENOMIC DNA]</scope>
    <source>
        <strain evidence="6 7">Cl-TMA</strain>
    </source>
</reference>
<dbReference type="SUPFAM" id="SSF46626">
    <property type="entry name" value="Cytochrome c"/>
    <property type="match status" value="1"/>
</dbReference>
<keyword evidence="1 4" id="KW-0349">Heme</keyword>
<accession>A0ABV4TUW1</accession>
<dbReference type="Pfam" id="PF13442">
    <property type="entry name" value="Cytochrome_CBB3"/>
    <property type="match status" value="1"/>
</dbReference>
<evidence type="ECO:0000256" key="2">
    <source>
        <dbReference type="ARBA" id="ARBA00022723"/>
    </source>
</evidence>
<name>A0ABV4TUW1_9GAMM</name>
<dbReference type="PROSITE" id="PS51007">
    <property type="entry name" value="CYTC"/>
    <property type="match status" value="1"/>
</dbReference>
<gene>
    <name evidence="6" type="ORF">ACERLL_09550</name>
</gene>